<evidence type="ECO:0000256" key="3">
    <source>
        <dbReference type="ARBA" id="ARBA00022603"/>
    </source>
</evidence>
<keyword evidence="3 6" id="KW-0489">Methyltransferase</keyword>
<keyword evidence="2 6" id="KW-0698">rRNA processing</keyword>
<evidence type="ECO:0000313" key="7">
    <source>
        <dbReference type="EMBL" id="EHM13931.1"/>
    </source>
</evidence>
<dbReference type="SUPFAM" id="SSF53335">
    <property type="entry name" value="S-adenosyl-L-methionine-dependent methyltransferases"/>
    <property type="match status" value="1"/>
</dbReference>
<dbReference type="Gene3D" id="3.40.50.150">
    <property type="entry name" value="Vaccinia Virus protein VP39"/>
    <property type="match status" value="1"/>
</dbReference>
<evidence type="ECO:0000256" key="5">
    <source>
        <dbReference type="ARBA" id="ARBA00022691"/>
    </source>
</evidence>
<proteinExistence type="inferred from homology"/>
<organism evidence="7 8">
    <name type="scientific">Jonquetella anthropi DSM 22815</name>
    <dbReference type="NCBI Taxonomy" id="885272"/>
    <lineage>
        <taxon>Bacteria</taxon>
        <taxon>Thermotogati</taxon>
        <taxon>Synergistota</taxon>
        <taxon>Synergistia</taxon>
        <taxon>Synergistales</taxon>
        <taxon>Dethiosulfovibrionaceae</taxon>
        <taxon>Jonquetella</taxon>
    </lineage>
</organism>
<dbReference type="RefSeq" id="WP_008523462.1">
    <property type="nucleotide sequence ID" value="NZ_CM001376.1"/>
</dbReference>
<name>H0UJG4_9BACT</name>
<sequence>MTELNRLNITAAQESMLKEYLSQLCQANGRVRLTGSSDPTVLWQEHVTDCLYLASAVEGTEKIIDVGTGGGLPGVVLAVCFPKSHVTLLDSQKKKAVQLGKIVEALELENVSVISARSEELAAARREEWDCAVARAVCEAPVLAEYLSPLVRQGGCLLAMKGPAWEEEVLPVQGKWSALGLSEPRALPYQLGESARVILRWDKVAAIDKKYPRRPGRAEKIGWWKNA</sequence>
<keyword evidence="8" id="KW-1185">Reference proteome</keyword>
<dbReference type="GO" id="GO:0070043">
    <property type="term" value="F:rRNA (guanine-N7-)-methyltransferase activity"/>
    <property type="evidence" value="ECO:0007669"/>
    <property type="project" value="UniProtKB-UniRule"/>
</dbReference>
<feature type="binding site" evidence="6">
    <location>
        <begin position="118"/>
        <end position="119"/>
    </location>
    <ligand>
        <name>S-adenosyl-L-methionine</name>
        <dbReference type="ChEBI" id="CHEBI:59789"/>
    </ligand>
</feature>
<dbReference type="HOGENOM" id="CLU_065341_0_0_0"/>
<dbReference type="PANTHER" id="PTHR31760">
    <property type="entry name" value="S-ADENOSYL-L-METHIONINE-DEPENDENT METHYLTRANSFERASES SUPERFAMILY PROTEIN"/>
    <property type="match status" value="1"/>
</dbReference>
<comment type="subcellular location">
    <subcellularLocation>
        <location evidence="6">Cytoplasm</location>
    </subcellularLocation>
</comment>
<dbReference type="CDD" id="cd02440">
    <property type="entry name" value="AdoMet_MTases"/>
    <property type="match status" value="1"/>
</dbReference>
<dbReference type="NCBIfam" id="TIGR00138">
    <property type="entry name" value="rsmG_gidB"/>
    <property type="match status" value="1"/>
</dbReference>
<accession>H0UJG4</accession>
<keyword evidence="5 6" id="KW-0949">S-adenosyl-L-methionine</keyword>
<comment type="function">
    <text evidence="6">Specifically methylates the N7 position of a guanine in 16S rRNA.</text>
</comment>
<evidence type="ECO:0000256" key="1">
    <source>
        <dbReference type="ARBA" id="ARBA00022490"/>
    </source>
</evidence>
<protein>
    <recommendedName>
        <fullName evidence="6">Ribosomal RNA small subunit methyltransferase G</fullName>
        <ecNumber evidence="6">2.1.1.-</ecNumber>
    </recommendedName>
    <alternativeName>
        <fullName evidence="6">16S rRNA 7-methylguanosine methyltransferase</fullName>
        <shortName evidence="6">16S rRNA m7G methyltransferase</shortName>
    </alternativeName>
</protein>
<evidence type="ECO:0000256" key="4">
    <source>
        <dbReference type="ARBA" id="ARBA00022679"/>
    </source>
</evidence>
<gene>
    <name evidence="6" type="primary">rsmG</name>
    <name evidence="7" type="ORF">JonanDRAFT_1572</name>
</gene>
<feature type="binding site" evidence="6">
    <location>
        <position position="72"/>
    </location>
    <ligand>
        <name>S-adenosyl-L-methionine</name>
        <dbReference type="ChEBI" id="CHEBI:59789"/>
    </ligand>
</feature>
<reference evidence="7 8" key="1">
    <citation type="submission" date="2011-11" db="EMBL/GenBank/DDBJ databases">
        <title>The Noncontiguous Finished genome of Jonquetella anthropi DSM 22815.</title>
        <authorList>
            <consortium name="US DOE Joint Genome Institute (JGI-PGF)"/>
            <person name="Lucas S."/>
            <person name="Copeland A."/>
            <person name="Lapidus A."/>
            <person name="Glavina del Rio T."/>
            <person name="Dalin E."/>
            <person name="Tice H."/>
            <person name="Bruce D."/>
            <person name="Goodwin L."/>
            <person name="Pitluck S."/>
            <person name="Peters L."/>
            <person name="Mikhailova N."/>
            <person name="Held B."/>
            <person name="Kyrpides N."/>
            <person name="Mavromatis K."/>
            <person name="Ivanova N."/>
            <person name="Markowitz V."/>
            <person name="Cheng J.-F."/>
            <person name="Hugenholtz P."/>
            <person name="Woyke T."/>
            <person name="Wu D."/>
            <person name="Gronow S."/>
            <person name="Wellnitz S."/>
            <person name="Brambilla E."/>
            <person name="Klenk H.-P."/>
            <person name="Eisen J.A."/>
        </authorList>
    </citation>
    <scope>NUCLEOTIDE SEQUENCE [LARGE SCALE GENOMIC DNA]</scope>
    <source>
        <strain evidence="7 8">DSM 22815</strain>
    </source>
</reference>
<dbReference type="EMBL" id="CM001376">
    <property type="protein sequence ID" value="EHM13931.1"/>
    <property type="molecule type" value="Genomic_DNA"/>
</dbReference>
<evidence type="ECO:0000313" key="8">
    <source>
        <dbReference type="Proteomes" id="UP000003806"/>
    </source>
</evidence>
<evidence type="ECO:0000256" key="2">
    <source>
        <dbReference type="ARBA" id="ARBA00022552"/>
    </source>
</evidence>
<dbReference type="Pfam" id="PF02527">
    <property type="entry name" value="GidB"/>
    <property type="match status" value="1"/>
</dbReference>
<comment type="caution">
    <text evidence="6">Lacks conserved residue(s) required for the propagation of feature annotation.</text>
</comment>
<evidence type="ECO:0000256" key="6">
    <source>
        <dbReference type="HAMAP-Rule" id="MF_00074"/>
    </source>
</evidence>
<dbReference type="InterPro" id="IPR003682">
    <property type="entry name" value="rRNA_ssu_MeTfrase_G"/>
</dbReference>
<dbReference type="AlphaFoldDB" id="H0UJG4"/>
<keyword evidence="1 6" id="KW-0963">Cytoplasm</keyword>
<dbReference type="PANTHER" id="PTHR31760:SF0">
    <property type="entry name" value="S-ADENOSYL-L-METHIONINE-DEPENDENT METHYLTRANSFERASES SUPERFAMILY PROTEIN"/>
    <property type="match status" value="1"/>
</dbReference>
<dbReference type="STRING" id="885272.JonanDRAFT_1572"/>
<dbReference type="Proteomes" id="UP000003806">
    <property type="component" value="Chromosome"/>
</dbReference>
<dbReference type="HAMAP" id="MF_00074">
    <property type="entry name" value="16SrRNA_methyltr_G"/>
    <property type="match status" value="1"/>
</dbReference>
<comment type="similarity">
    <text evidence="6">Belongs to the methyltransferase superfamily. RNA methyltransferase RsmG family.</text>
</comment>
<keyword evidence="4 6" id="KW-0808">Transferase</keyword>
<dbReference type="eggNOG" id="COG0357">
    <property type="taxonomic scope" value="Bacteria"/>
</dbReference>
<feature type="binding site" evidence="6">
    <location>
        <position position="67"/>
    </location>
    <ligand>
        <name>S-adenosyl-L-methionine</name>
        <dbReference type="ChEBI" id="CHEBI:59789"/>
    </ligand>
</feature>
<feature type="binding site" evidence="6">
    <location>
        <position position="135"/>
    </location>
    <ligand>
        <name>S-adenosyl-L-methionine</name>
        <dbReference type="ChEBI" id="CHEBI:59789"/>
    </ligand>
</feature>
<dbReference type="InterPro" id="IPR029063">
    <property type="entry name" value="SAM-dependent_MTases_sf"/>
</dbReference>
<dbReference type="GO" id="GO:0005829">
    <property type="term" value="C:cytosol"/>
    <property type="evidence" value="ECO:0007669"/>
    <property type="project" value="TreeGrafter"/>
</dbReference>
<dbReference type="EC" id="2.1.1.-" evidence="6"/>